<dbReference type="EMBL" id="MN577574">
    <property type="protein sequence ID" value="QGT51397.1"/>
    <property type="molecule type" value="Genomic_DNA"/>
</dbReference>
<accession>A0A650ENG0</accession>
<feature type="coiled-coil region" evidence="1">
    <location>
        <begin position="360"/>
        <end position="387"/>
    </location>
</feature>
<reference evidence="2" key="1">
    <citation type="journal article" date="2020" name="J. ISSAAS">
        <title>Lactobacilli and other gastrointestinal microbiota of Peromyscus leucopus, reservoir host for agents of Lyme disease and other zoonoses in North America.</title>
        <authorList>
            <person name="Milovic A."/>
            <person name="Bassam K."/>
            <person name="Shao H."/>
            <person name="Chatzistamou I."/>
            <person name="Tufts D.M."/>
            <person name="Diuk-Wasser M."/>
            <person name="Barbour A.G."/>
        </authorList>
    </citation>
    <scope>NUCLEOTIDE SEQUENCE</scope>
    <source>
        <strain evidence="2">LL50</strain>
    </source>
</reference>
<keyword evidence="1" id="KW-0175">Coiled coil</keyword>
<gene>
    <name evidence="2" type="ORF">Unknown280_0890</name>
</gene>
<organism evidence="2">
    <name type="scientific">uncultured Spirochaetaceae bacterium</name>
    <dbReference type="NCBI Taxonomy" id="201186"/>
    <lineage>
        <taxon>Bacteria</taxon>
        <taxon>Pseudomonadati</taxon>
        <taxon>Spirochaetota</taxon>
        <taxon>Spirochaetia</taxon>
        <taxon>Spirochaetales</taxon>
        <taxon>Spirochaetaceae</taxon>
        <taxon>environmental samples</taxon>
    </lineage>
</organism>
<evidence type="ECO:0000313" key="2">
    <source>
        <dbReference type="EMBL" id="QGT51397.1"/>
    </source>
</evidence>
<sequence length="395" mass="45795">MGILGDLAFRLLDAATMGIAGVAKAELELSIPNAKIQDGKDLEFDKLLNKWSEILQRVEEVSKDSMTSSFDKENWDLKLPDQSLFKIERVECGHYDTNPIGFETYYPQGELFMNFCNDKKKISLDFSFKWETEVILNHITFGSSLTMILRSNGEENIRATAITNIGTCERGEVISNLKSLLKNLNKNTGVATKIQTIQDIKVKRDTVIREYLEEYVNSSKISKEKQKEIETYFPNPVKYENKEVFDKLLAKWDGLFQRKDWIKKPKFEEKDDGVLCVTKEFDLKVYSNCVEYYYDKNNKENHLVFDLNPKDTIIVSQKHNSTEMRGEAKARQNVKQEKLLALIDHATFWHYKQFLKDFYALKEKTEKEEAERKALAAEKARQEAENDALSVLDNI</sequence>
<protein>
    <submittedName>
        <fullName evidence="2">Uncharacterized protein</fullName>
    </submittedName>
</protein>
<proteinExistence type="predicted"/>
<evidence type="ECO:0000256" key="1">
    <source>
        <dbReference type="SAM" id="Coils"/>
    </source>
</evidence>
<name>A0A650ENG0_9SPIO</name>
<dbReference type="AlphaFoldDB" id="A0A650ENG0"/>